<comment type="caution">
    <text evidence="2">The sequence shown here is derived from an EMBL/GenBank/DDBJ whole genome shotgun (WGS) entry which is preliminary data.</text>
</comment>
<protein>
    <submittedName>
        <fullName evidence="2">Ras and EF-hand domain-containing protein</fullName>
    </submittedName>
</protein>
<evidence type="ECO:0000313" key="3">
    <source>
        <dbReference type="Proteomes" id="UP000314294"/>
    </source>
</evidence>
<reference evidence="2 3" key="1">
    <citation type="submission" date="2019-03" db="EMBL/GenBank/DDBJ databases">
        <title>First draft genome of Liparis tanakae, snailfish: a comprehensive survey of snailfish specific genes.</title>
        <authorList>
            <person name="Kim W."/>
            <person name="Song I."/>
            <person name="Jeong J.-H."/>
            <person name="Kim D."/>
            <person name="Kim S."/>
            <person name="Ryu S."/>
            <person name="Song J.Y."/>
            <person name="Lee S.K."/>
        </authorList>
    </citation>
    <scope>NUCLEOTIDE SEQUENCE [LARGE SCALE GENOMIC DNA]</scope>
    <source>
        <tissue evidence="2">Muscle</tissue>
    </source>
</reference>
<sequence>MLCRINPVSHRISSQENEDLRTSLLQAQTDIAVLHSELDKLKNMYADQKAQHKRETNKKLYDSNDGLRSALASEAVAAKRRVSPLFADDIFAHTYWI</sequence>
<dbReference type="AlphaFoldDB" id="A0A4Z2E463"/>
<evidence type="ECO:0000256" key="1">
    <source>
        <dbReference type="SAM" id="Coils"/>
    </source>
</evidence>
<dbReference type="EMBL" id="SRLO01018337">
    <property type="protein sequence ID" value="TNN23483.1"/>
    <property type="molecule type" value="Genomic_DNA"/>
</dbReference>
<evidence type="ECO:0000313" key="2">
    <source>
        <dbReference type="EMBL" id="TNN23483.1"/>
    </source>
</evidence>
<gene>
    <name evidence="2" type="primary">rasef_1</name>
    <name evidence="2" type="ORF">EYF80_066396</name>
</gene>
<accession>A0A4Z2E463</accession>
<proteinExistence type="predicted"/>
<feature type="coiled-coil region" evidence="1">
    <location>
        <begin position="24"/>
        <end position="58"/>
    </location>
</feature>
<keyword evidence="3" id="KW-1185">Reference proteome</keyword>
<dbReference type="Proteomes" id="UP000314294">
    <property type="component" value="Unassembled WGS sequence"/>
</dbReference>
<keyword evidence="1" id="KW-0175">Coiled coil</keyword>
<organism evidence="2 3">
    <name type="scientific">Liparis tanakae</name>
    <name type="common">Tanaka's snailfish</name>
    <dbReference type="NCBI Taxonomy" id="230148"/>
    <lineage>
        <taxon>Eukaryota</taxon>
        <taxon>Metazoa</taxon>
        <taxon>Chordata</taxon>
        <taxon>Craniata</taxon>
        <taxon>Vertebrata</taxon>
        <taxon>Euteleostomi</taxon>
        <taxon>Actinopterygii</taxon>
        <taxon>Neopterygii</taxon>
        <taxon>Teleostei</taxon>
        <taxon>Neoteleostei</taxon>
        <taxon>Acanthomorphata</taxon>
        <taxon>Eupercaria</taxon>
        <taxon>Perciformes</taxon>
        <taxon>Cottioidei</taxon>
        <taxon>Cottales</taxon>
        <taxon>Liparidae</taxon>
        <taxon>Liparis</taxon>
    </lineage>
</organism>
<dbReference type="OrthoDB" id="10367182at2759"/>
<name>A0A4Z2E463_9TELE</name>